<accession>A0ABU7UZF7</accession>
<dbReference type="InterPro" id="IPR037401">
    <property type="entry name" value="SnoaL-like"/>
</dbReference>
<protein>
    <submittedName>
        <fullName evidence="2">Nuclear transport factor 2 family protein</fullName>
    </submittedName>
</protein>
<evidence type="ECO:0000259" key="1">
    <source>
        <dbReference type="Pfam" id="PF12680"/>
    </source>
</evidence>
<feature type="domain" description="SnoaL-like" evidence="1">
    <location>
        <begin position="8"/>
        <end position="103"/>
    </location>
</feature>
<dbReference type="EMBL" id="JAZHBO010000002">
    <property type="protein sequence ID" value="MEF2155906.1"/>
    <property type="molecule type" value="Genomic_DNA"/>
</dbReference>
<comment type="caution">
    <text evidence="2">The sequence shown here is derived from an EMBL/GenBank/DDBJ whole genome shotgun (WGS) entry which is preliminary data.</text>
</comment>
<organism evidence="2 3">
    <name type="scientific">Aquilutibacter rugosus</name>
    <dbReference type="NCBI Taxonomy" id="3115820"/>
    <lineage>
        <taxon>Bacteria</taxon>
        <taxon>Pseudomonadati</taxon>
        <taxon>Pseudomonadota</taxon>
        <taxon>Gammaproteobacteria</taxon>
        <taxon>Lysobacterales</taxon>
        <taxon>Lysobacteraceae</taxon>
        <taxon>Aquilutibacter</taxon>
    </lineage>
</organism>
<sequence>MDRKFIVKDFITRCALGDSHAAFAEYAGSGFVHHNPWFAPDADSLALAMHEAALQSPQTRIEVLRILEDGDTLMTHSRVQHAPTSAPYACAHIYRFEGEKIAELWDVAMEVPTDATNSAGAF</sequence>
<dbReference type="SUPFAM" id="SSF54427">
    <property type="entry name" value="NTF2-like"/>
    <property type="match status" value="1"/>
</dbReference>
<dbReference type="Gene3D" id="3.10.450.50">
    <property type="match status" value="1"/>
</dbReference>
<dbReference type="InterPro" id="IPR032710">
    <property type="entry name" value="NTF2-like_dom_sf"/>
</dbReference>
<gene>
    <name evidence="2" type="ORF">V3390_06620</name>
</gene>
<reference evidence="2 3" key="1">
    <citation type="submission" date="2024-01" db="EMBL/GenBank/DDBJ databases">
        <title>Novel species of the genus Luteimonas isolated from rivers.</title>
        <authorList>
            <person name="Lu H."/>
        </authorList>
    </citation>
    <scope>NUCLEOTIDE SEQUENCE [LARGE SCALE GENOMIC DNA]</scope>
    <source>
        <strain evidence="2 3">FXH3W</strain>
    </source>
</reference>
<dbReference type="Proteomes" id="UP001356170">
    <property type="component" value="Unassembled WGS sequence"/>
</dbReference>
<proteinExistence type="predicted"/>
<dbReference type="RefSeq" id="WP_331703887.1">
    <property type="nucleotide sequence ID" value="NZ_JAZHBO010000002.1"/>
</dbReference>
<evidence type="ECO:0000313" key="3">
    <source>
        <dbReference type="Proteomes" id="UP001356170"/>
    </source>
</evidence>
<name>A0ABU7UZF7_9GAMM</name>
<keyword evidence="3" id="KW-1185">Reference proteome</keyword>
<evidence type="ECO:0000313" key="2">
    <source>
        <dbReference type="EMBL" id="MEF2155906.1"/>
    </source>
</evidence>
<dbReference type="Pfam" id="PF12680">
    <property type="entry name" value="SnoaL_2"/>
    <property type="match status" value="1"/>
</dbReference>